<accession>A0A4Y2DGK9</accession>
<evidence type="ECO:0000313" key="2">
    <source>
        <dbReference type="Proteomes" id="UP000499080"/>
    </source>
</evidence>
<dbReference type="EMBL" id="BGPR01089434">
    <property type="protein sequence ID" value="GBM15277.1"/>
    <property type="molecule type" value="Genomic_DNA"/>
</dbReference>
<gene>
    <name evidence="1" type="ORF">AVEN_61607_1</name>
</gene>
<keyword evidence="2" id="KW-1185">Reference proteome</keyword>
<name>A0A4Y2DGK9_ARAVE</name>
<comment type="caution">
    <text evidence="1">The sequence shown here is derived from an EMBL/GenBank/DDBJ whole genome shotgun (WGS) entry which is preliminary data.</text>
</comment>
<dbReference type="Proteomes" id="UP000499080">
    <property type="component" value="Unassembled WGS sequence"/>
</dbReference>
<reference evidence="1 2" key="1">
    <citation type="journal article" date="2019" name="Sci. Rep.">
        <title>Orb-weaving spider Araneus ventricosus genome elucidates the spidroin gene catalogue.</title>
        <authorList>
            <person name="Kono N."/>
            <person name="Nakamura H."/>
            <person name="Ohtoshi R."/>
            <person name="Moran D.A.P."/>
            <person name="Shinohara A."/>
            <person name="Yoshida Y."/>
            <person name="Fujiwara M."/>
            <person name="Mori M."/>
            <person name="Tomita M."/>
            <person name="Arakawa K."/>
        </authorList>
    </citation>
    <scope>NUCLEOTIDE SEQUENCE [LARGE SCALE GENOMIC DNA]</scope>
</reference>
<proteinExistence type="predicted"/>
<evidence type="ECO:0000313" key="1">
    <source>
        <dbReference type="EMBL" id="GBM15277.1"/>
    </source>
</evidence>
<sequence>DFSIETESFCLSVHLLNTARASLVVDLSFAPVRSLITKTKSHLLMSEGRLLAASFRKDLISDQVTEKDPCAEACCCCQKTGHWEVCVATFLL</sequence>
<organism evidence="1 2">
    <name type="scientific">Araneus ventricosus</name>
    <name type="common">Orbweaver spider</name>
    <name type="synonym">Epeira ventricosa</name>
    <dbReference type="NCBI Taxonomy" id="182803"/>
    <lineage>
        <taxon>Eukaryota</taxon>
        <taxon>Metazoa</taxon>
        <taxon>Ecdysozoa</taxon>
        <taxon>Arthropoda</taxon>
        <taxon>Chelicerata</taxon>
        <taxon>Arachnida</taxon>
        <taxon>Araneae</taxon>
        <taxon>Araneomorphae</taxon>
        <taxon>Entelegynae</taxon>
        <taxon>Araneoidea</taxon>
        <taxon>Araneidae</taxon>
        <taxon>Araneus</taxon>
    </lineage>
</organism>
<feature type="non-terminal residue" evidence="1">
    <location>
        <position position="1"/>
    </location>
</feature>
<dbReference type="AlphaFoldDB" id="A0A4Y2DGK9"/>
<protein>
    <submittedName>
        <fullName evidence="1">Uncharacterized protein</fullName>
    </submittedName>
</protein>